<dbReference type="EMBL" id="JAVFKD010000015">
    <property type="protein sequence ID" value="KAK5989214.1"/>
    <property type="molecule type" value="Genomic_DNA"/>
</dbReference>
<dbReference type="InterPro" id="IPR056884">
    <property type="entry name" value="NPHP3-like_N"/>
</dbReference>
<name>A0ABR0SAP7_9HYPO</name>
<dbReference type="InterPro" id="IPR007111">
    <property type="entry name" value="NACHT_NTPase"/>
</dbReference>
<dbReference type="Pfam" id="PF24883">
    <property type="entry name" value="NPHP3_N"/>
    <property type="match status" value="1"/>
</dbReference>
<keyword evidence="4" id="KW-1185">Reference proteome</keyword>
<sequence length="542" mass="61369">MSAVPFIEVDSINANGDARIHVGNNFYATEDRCLVDLRITDPRHDKRRIEETKGGLIQDCYCWVLTNDDFRQWKDDVQSPLLWIKGDPGKGKTMLLCGIIDALSPSTMLKDPNANSLLSYSFCQGTDARINNAVSVLRGIIYLIVYQKRQLASHVRRQYEIAGKELFEGVNAWVALCDIFNSIVQDPDLPPTYLVIDALDECGEHQMELLDLIVTSSNASDRVKWIVSSRNWAIIEERLQHASRKTLSLELNASSVSAAVTHYVHEKVGRLASMKSYSEETRKATYKYLLENADGTFLWVALVCRNLENVRAAKTLKILYTFPPGLEPLYQRMMVQIRTMEDADDREICMQLLSVATIVYRPLMLEELASLVDLPGEDSLENIIELCGSLLAIRECALYFVHQSVKEFLTRCVFPQGMGRTHLILFQRSVSLLNKTLRRDIYDLEHPGTLIDDVVDPTPDPLAPVRYSCIYWLDHLIEAVISDLDSGASHELQDNGPLHEFIRRKYLYWLEALSLLGSMLEGITSMIKLNEITVGDLTSTSS</sequence>
<organism evidence="3 4">
    <name type="scientific">Cladobotryum mycophilum</name>
    <dbReference type="NCBI Taxonomy" id="491253"/>
    <lineage>
        <taxon>Eukaryota</taxon>
        <taxon>Fungi</taxon>
        <taxon>Dikarya</taxon>
        <taxon>Ascomycota</taxon>
        <taxon>Pezizomycotina</taxon>
        <taxon>Sordariomycetes</taxon>
        <taxon>Hypocreomycetidae</taxon>
        <taxon>Hypocreales</taxon>
        <taxon>Hypocreaceae</taxon>
        <taxon>Cladobotryum</taxon>
    </lineage>
</organism>
<dbReference type="SUPFAM" id="SSF52540">
    <property type="entry name" value="P-loop containing nucleoside triphosphate hydrolases"/>
    <property type="match status" value="1"/>
</dbReference>
<dbReference type="PANTHER" id="PTHR10039:SF14">
    <property type="entry name" value="NACHT DOMAIN-CONTAINING PROTEIN"/>
    <property type="match status" value="1"/>
</dbReference>
<dbReference type="InterPro" id="IPR027417">
    <property type="entry name" value="P-loop_NTPase"/>
</dbReference>
<evidence type="ECO:0000313" key="4">
    <source>
        <dbReference type="Proteomes" id="UP001338125"/>
    </source>
</evidence>
<feature type="domain" description="NACHT" evidence="2">
    <location>
        <begin position="80"/>
        <end position="239"/>
    </location>
</feature>
<dbReference type="Gene3D" id="3.40.50.300">
    <property type="entry name" value="P-loop containing nucleotide triphosphate hydrolases"/>
    <property type="match status" value="1"/>
</dbReference>
<evidence type="ECO:0000313" key="3">
    <source>
        <dbReference type="EMBL" id="KAK5989214.1"/>
    </source>
</evidence>
<protein>
    <submittedName>
        <fullName evidence="3">Vegetative incompatibility protein HET-E-1</fullName>
    </submittedName>
</protein>
<comment type="caution">
    <text evidence="3">The sequence shown here is derived from an EMBL/GenBank/DDBJ whole genome shotgun (WGS) entry which is preliminary data.</text>
</comment>
<accession>A0ABR0SAP7</accession>
<evidence type="ECO:0000256" key="1">
    <source>
        <dbReference type="ARBA" id="ARBA00022737"/>
    </source>
</evidence>
<reference evidence="3 4" key="1">
    <citation type="submission" date="2024-01" db="EMBL/GenBank/DDBJ databases">
        <title>Complete genome of Cladobotryum mycophilum ATHUM6906.</title>
        <authorList>
            <person name="Christinaki A.C."/>
            <person name="Myridakis A.I."/>
            <person name="Kouvelis V.N."/>
        </authorList>
    </citation>
    <scope>NUCLEOTIDE SEQUENCE [LARGE SCALE GENOMIC DNA]</scope>
    <source>
        <strain evidence="3 4">ATHUM6906</strain>
    </source>
</reference>
<keyword evidence="1" id="KW-0677">Repeat</keyword>
<dbReference type="PANTHER" id="PTHR10039">
    <property type="entry name" value="AMELOGENIN"/>
    <property type="match status" value="1"/>
</dbReference>
<dbReference type="PROSITE" id="PS50837">
    <property type="entry name" value="NACHT"/>
    <property type="match status" value="1"/>
</dbReference>
<gene>
    <name evidence="3" type="ORF">PT974_10716</name>
</gene>
<dbReference type="Proteomes" id="UP001338125">
    <property type="component" value="Unassembled WGS sequence"/>
</dbReference>
<proteinExistence type="predicted"/>
<evidence type="ECO:0000259" key="2">
    <source>
        <dbReference type="PROSITE" id="PS50837"/>
    </source>
</evidence>